<proteinExistence type="predicted"/>
<evidence type="ECO:0000313" key="2">
    <source>
        <dbReference type="Proteomes" id="UP001055811"/>
    </source>
</evidence>
<comment type="caution">
    <text evidence="1">The sequence shown here is derived from an EMBL/GenBank/DDBJ whole genome shotgun (WGS) entry which is preliminary data.</text>
</comment>
<keyword evidence="2" id="KW-1185">Reference proteome</keyword>
<sequence length="166" mass="18435">MHRDIKSTHILIDNDNIPKLIDFGTAVHGNRTMFHCEQVLGTEPYIAVEYKSQKKLTTKADIFSCGVVLLEIISTRVPTPQEGMTITEWATTKCFLEIDMERDADVSGMFDPFLLASIPIDDRVRIVRLAADCIHPDPSKRPDSAQLVARLLAMSCLTQAASSSTT</sequence>
<dbReference type="EMBL" id="CM042011">
    <property type="protein sequence ID" value="KAI3768149.1"/>
    <property type="molecule type" value="Genomic_DNA"/>
</dbReference>
<gene>
    <name evidence="1" type="ORF">L2E82_18590</name>
</gene>
<organism evidence="1 2">
    <name type="scientific">Cichorium intybus</name>
    <name type="common">Chicory</name>
    <dbReference type="NCBI Taxonomy" id="13427"/>
    <lineage>
        <taxon>Eukaryota</taxon>
        <taxon>Viridiplantae</taxon>
        <taxon>Streptophyta</taxon>
        <taxon>Embryophyta</taxon>
        <taxon>Tracheophyta</taxon>
        <taxon>Spermatophyta</taxon>
        <taxon>Magnoliopsida</taxon>
        <taxon>eudicotyledons</taxon>
        <taxon>Gunneridae</taxon>
        <taxon>Pentapetalae</taxon>
        <taxon>asterids</taxon>
        <taxon>campanulids</taxon>
        <taxon>Asterales</taxon>
        <taxon>Asteraceae</taxon>
        <taxon>Cichorioideae</taxon>
        <taxon>Cichorieae</taxon>
        <taxon>Cichoriinae</taxon>
        <taxon>Cichorium</taxon>
    </lineage>
</organism>
<name>A0ACB9FA44_CICIN</name>
<reference evidence="2" key="1">
    <citation type="journal article" date="2022" name="Mol. Ecol. Resour.">
        <title>The genomes of chicory, endive, great burdock and yacon provide insights into Asteraceae palaeo-polyploidization history and plant inulin production.</title>
        <authorList>
            <person name="Fan W."/>
            <person name="Wang S."/>
            <person name="Wang H."/>
            <person name="Wang A."/>
            <person name="Jiang F."/>
            <person name="Liu H."/>
            <person name="Zhao H."/>
            <person name="Xu D."/>
            <person name="Zhang Y."/>
        </authorList>
    </citation>
    <scope>NUCLEOTIDE SEQUENCE [LARGE SCALE GENOMIC DNA]</scope>
    <source>
        <strain evidence="2">cv. Punajuju</strain>
    </source>
</reference>
<accession>A0ACB9FA44</accession>
<dbReference type="Proteomes" id="UP001055811">
    <property type="component" value="Linkage Group LG03"/>
</dbReference>
<reference evidence="1 2" key="2">
    <citation type="journal article" date="2022" name="Mol. Ecol. Resour.">
        <title>The genomes of chicory, endive, great burdock and yacon provide insights into Asteraceae paleo-polyploidization history and plant inulin production.</title>
        <authorList>
            <person name="Fan W."/>
            <person name="Wang S."/>
            <person name="Wang H."/>
            <person name="Wang A."/>
            <person name="Jiang F."/>
            <person name="Liu H."/>
            <person name="Zhao H."/>
            <person name="Xu D."/>
            <person name="Zhang Y."/>
        </authorList>
    </citation>
    <scope>NUCLEOTIDE SEQUENCE [LARGE SCALE GENOMIC DNA]</scope>
    <source>
        <strain evidence="2">cv. Punajuju</strain>
        <tissue evidence="1">Leaves</tissue>
    </source>
</reference>
<protein>
    <submittedName>
        <fullName evidence="1">Uncharacterized protein</fullName>
    </submittedName>
</protein>
<evidence type="ECO:0000313" key="1">
    <source>
        <dbReference type="EMBL" id="KAI3768149.1"/>
    </source>
</evidence>